<keyword evidence="1 2" id="KW-0732">Signal</keyword>
<gene>
    <name evidence="4" type="ORF">HW115_11715</name>
</gene>
<evidence type="ECO:0000259" key="3">
    <source>
        <dbReference type="Pfam" id="PF00149"/>
    </source>
</evidence>
<feature type="signal peptide" evidence="2">
    <location>
        <begin position="1"/>
        <end position="22"/>
    </location>
</feature>
<organism evidence="4 5">
    <name type="scientific">Oceaniferula marina</name>
    <dbReference type="NCBI Taxonomy" id="2748318"/>
    <lineage>
        <taxon>Bacteria</taxon>
        <taxon>Pseudomonadati</taxon>
        <taxon>Verrucomicrobiota</taxon>
        <taxon>Verrucomicrobiia</taxon>
        <taxon>Verrucomicrobiales</taxon>
        <taxon>Verrucomicrobiaceae</taxon>
        <taxon>Oceaniferula</taxon>
    </lineage>
</organism>
<dbReference type="GO" id="GO:0003993">
    <property type="term" value="F:acid phosphatase activity"/>
    <property type="evidence" value="ECO:0007669"/>
    <property type="project" value="InterPro"/>
</dbReference>
<evidence type="ECO:0000313" key="5">
    <source>
        <dbReference type="Proteomes" id="UP000557872"/>
    </source>
</evidence>
<dbReference type="Pfam" id="PF00149">
    <property type="entry name" value="Metallophos"/>
    <property type="match status" value="1"/>
</dbReference>
<dbReference type="RefSeq" id="WP_178933066.1">
    <property type="nucleotide sequence ID" value="NZ_JACBAZ010000004.1"/>
</dbReference>
<keyword evidence="5" id="KW-1185">Reference proteome</keyword>
<reference evidence="4 5" key="1">
    <citation type="submission" date="2020-07" db="EMBL/GenBank/DDBJ databases">
        <title>Roseicoccus Jingziensis gen. nov., sp. nov., isolated from coastal seawater.</title>
        <authorList>
            <person name="Feng X."/>
        </authorList>
    </citation>
    <scope>NUCLEOTIDE SEQUENCE [LARGE SCALE GENOMIC DNA]</scope>
    <source>
        <strain evidence="4 5">N1E253</strain>
    </source>
</reference>
<sequence>MKRRTFLGSLAAASSISGIAAADEPKAPGVDNVKLLSPPVIQNPGEDAFTVAWAVSGMATGWVEWGTTPELGKQSIPAHHGLMSMSEYALSARIENLPTDTPIYYRTVTIPIHYKNAYAIERGTPLVGKTRKLKLPTAEASSCSLTMVNDTHDHADTLNALAKRIEAINPDAHLWNGDACNDFHNPQLMARICLTPGQHKDQPEHGGWASTRPLLFVPGNHDVRGRDARTMPEALTPWPLNDDDPHRLAPTPLAMGRYCFAKRIGPVAIIGLDTGEDKPDNRDVFGGMAAYEPYREAQRDWLLKVLQQNEIKNAPYLLAFCHIPLIGLEGENDGTGDTGYASYSGFGQQLWLKPLVDAGCQMLFSGHTHRHRIDKPSQAFPIYQVVGGGPKTKDARLIHIQADNKQLNVKVEDLNQTTVNAVTLKPRS</sequence>
<dbReference type="InterPro" id="IPR029052">
    <property type="entry name" value="Metallo-depent_PP-like"/>
</dbReference>
<protein>
    <submittedName>
        <fullName evidence="4">Metallophosphoesterase</fullName>
    </submittedName>
</protein>
<dbReference type="Proteomes" id="UP000557872">
    <property type="component" value="Unassembled WGS sequence"/>
</dbReference>
<dbReference type="InterPro" id="IPR039331">
    <property type="entry name" value="PAPs-like"/>
</dbReference>
<dbReference type="Gene3D" id="3.60.21.10">
    <property type="match status" value="1"/>
</dbReference>
<evidence type="ECO:0000256" key="1">
    <source>
        <dbReference type="ARBA" id="ARBA00022729"/>
    </source>
</evidence>
<dbReference type="PANTHER" id="PTHR22953:SF153">
    <property type="entry name" value="PURPLE ACID PHOSPHATASE"/>
    <property type="match status" value="1"/>
</dbReference>
<feature type="domain" description="Calcineurin-like phosphoesterase" evidence="3">
    <location>
        <begin position="147"/>
        <end position="370"/>
    </location>
</feature>
<name>A0A851GN66_9BACT</name>
<comment type="caution">
    <text evidence="4">The sequence shown here is derived from an EMBL/GenBank/DDBJ whole genome shotgun (WGS) entry which is preliminary data.</text>
</comment>
<dbReference type="SUPFAM" id="SSF56300">
    <property type="entry name" value="Metallo-dependent phosphatases"/>
    <property type="match status" value="1"/>
</dbReference>
<dbReference type="EMBL" id="JACBAZ010000004">
    <property type="protein sequence ID" value="NWK56280.1"/>
    <property type="molecule type" value="Genomic_DNA"/>
</dbReference>
<dbReference type="PANTHER" id="PTHR22953">
    <property type="entry name" value="ACID PHOSPHATASE RELATED"/>
    <property type="match status" value="1"/>
</dbReference>
<dbReference type="AlphaFoldDB" id="A0A851GN66"/>
<accession>A0A851GN66</accession>
<evidence type="ECO:0000313" key="4">
    <source>
        <dbReference type="EMBL" id="NWK56280.1"/>
    </source>
</evidence>
<feature type="chain" id="PRO_5032559558" evidence="2">
    <location>
        <begin position="23"/>
        <end position="428"/>
    </location>
</feature>
<dbReference type="InterPro" id="IPR004843">
    <property type="entry name" value="Calcineurin-like_PHP"/>
</dbReference>
<proteinExistence type="predicted"/>
<evidence type="ECO:0000256" key="2">
    <source>
        <dbReference type="SAM" id="SignalP"/>
    </source>
</evidence>